<sequence length="287" mass="33206">MQKSTNKADNLSLGEIDFYDFLDFPAPAPIQVRETEETCTEVKSTGRKQIVDTKILGRFQSVSNPYPPKKEYLRCKMIRGHKRANRQIEKGVIPKRTINAYSAIAESYWSKLTNCFNANKNILIEESKTEAGPKTDGKTKRNGNENGIPKSFNEKFCKRYFSPKEVRESYFYYTEYIFAEFEPSVLCKKFKIKCCRSPNHTYECLESWKLLKFYVQKIMLDNLCVEPWLVMESTTDISTFPKITKAIAEPKIAEDVDADPNIIKEDDPLGIFKELNEDISLELFFGI</sequence>
<comment type="caution">
    <text evidence="1">The sequence shown here is derived from an EMBL/GenBank/DDBJ whole genome shotgun (WGS) entry which is preliminary data.</text>
</comment>
<gene>
    <name evidence="1" type="ORF">BSTOLATCC_MIC16781</name>
</gene>
<proteinExistence type="predicted"/>
<keyword evidence="2" id="KW-1185">Reference proteome</keyword>
<dbReference type="Proteomes" id="UP001162131">
    <property type="component" value="Unassembled WGS sequence"/>
</dbReference>
<protein>
    <submittedName>
        <fullName evidence="1">Uncharacterized protein</fullName>
    </submittedName>
</protein>
<evidence type="ECO:0000313" key="1">
    <source>
        <dbReference type="EMBL" id="CAG9316673.1"/>
    </source>
</evidence>
<reference evidence="1" key="1">
    <citation type="submission" date="2021-09" db="EMBL/GenBank/DDBJ databases">
        <authorList>
            <consortium name="AG Swart"/>
            <person name="Singh M."/>
            <person name="Singh A."/>
            <person name="Seah K."/>
            <person name="Emmerich C."/>
        </authorList>
    </citation>
    <scope>NUCLEOTIDE SEQUENCE</scope>
    <source>
        <strain evidence="1">ATCC30299</strain>
    </source>
</reference>
<organism evidence="1 2">
    <name type="scientific">Blepharisma stoltei</name>
    <dbReference type="NCBI Taxonomy" id="1481888"/>
    <lineage>
        <taxon>Eukaryota</taxon>
        <taxon>Sar</taxon>
        <taxon>Alveolata</taxon>
        <taxon>Ciliophora</taxon>
        <taxon>Postciliodesmatophora</taxon>
        <taxon>Heterotrichea</taxon>
        <taxon>Heterotrichida</taxon>
        <taxon>Blepharismidae</taxon>
        <taxon>Blepharisma</taxon>
    </lineage>
</organism>
<dbReference type="EMBL" id="CAJZBQ010000016">
    <property type="protein sequence ID" value="CAG9316673.1"/>
    <property type="molecule type" value="Genomic_DNA"/>
</dbReference>
<dbReference type="AlphaFoldDB" id="A0AAU9IU68"/>
<accession>A0AAU9IU68</accession>
<name>A0AAU9IU68_9CILI</name>
<evidence type="ECO:0000313" key="2">
    <source>
        <dbReference type="Proteomes" id="UP001162131"/>
    </source>
</evidence>